<dbReference type="InterPro" id="IPR001387">
    <property type="entry name" value="Cro/C1-type_HTH"/>
</dbReference>
<dbReference type="EMBL" id="RBSQ01000172">
    <property type="protein sequence ID" value="RMS63601.1"/>
    <property type="molecule type" value="Genomic_DNA"/>
</dbReference>
<dbReference type="PROSITE" id="PS50943">
    <property type="entry name" value="HTH_CROC1"/>
    <property type="match status" value="1"/>
</dbReference>
<feature type="domain" description="HTH cro/C1-type" evidence="4">
    <location>
        <begin position="113"/>
        <end position="167"/>
    </location>
</feature>
<dbReference type="CDD" id="cd02209">
    <property type="entry name" value="cupin_XRE_C"/>
    <property type="match status" value="1"/>
</dbReference>
<reference evidence="5 6" key="1">
    <citation type="submission" date="2018-08" db="EMBL/GenBank/DDBJ databases">
        <title>Recombination of ecologically and evolutionarily significant loci maintains genetic cohesion in the Pseudomonas syringae species complex.</title>
        <authorList>
            <person name="Dillon M."/>
            <person name="Thakur S."/>
            <person name="Almeida R.N.D."/>
            <person name="Weir B.S."/>
            <person name="Guttman D.S."/>
        </authorList>
    </citation>
    <scope>NUCLEOTIDE SEQUENCE [LARGE SCALE GENOMIC DNA]</scope>
    <source>
        <strain evidence="5 6">ICMP 7846</strain>
    </source>
</reference>
<dbReference type="Pfam" id="PF07883">
    <property type="entry name" value="Cupin_2"/>
    <property type="match status" value="1"/>
</dbReference>
<proteinExistence type="predicted"/>
<dbReference type="GO" id="GO:0003677">
    <property type="term" value="F:DNA binding"/>
    <property type="evidence" value="ECO:0007669"/>
    <property type="project" value="UniProtKB-KW"/>
</dbReference>
<dbReference type="InterPro" id="IPR010982">
    <property type="entry name" value="Lambda_DNA-bd_dom_sf"/>
</dbReference>
<keyword evidence="2" id="KW-0238">DNA-binding</keyword>
<sequence>MRQGRRSSSRISAAKNSLRAVVPWAPTRGNMLFAREAPLWIEAMAINSRPTGNSVPARPREVEVMEEVRQWEAARWTAGNGMCTIMRKTATVSNILPNPTERPSVLEHVSGNVRRLRLQAGLSQEALARAASVSRRMLVGIESGDVNVSLSTLDRIAAALGVLFPDLVQAPATDRSRINAVAWVGHHPESRATLLASAPARREVELWAWSLGPGERYVSEPDAAGWREMVLVIEGRLRLELADGERRIEAGDFHAFASDQPYAYVNDGDEVVRFTRNVVS</sequence>
<dbReference type="PANTHER" id="PTHR46797:SF23">
    <property type="entry name" value="HTH-TYPE TRANSCRIPTIONAL REGULATOR SUTR"/>
    <property type="match status" value="1"/>
</dbReference>
<keyword evidence="1" id="KW-0805">Transcription regulation</keyword>
<dbReference type="SUPFAM" id="SSF51182">
    <property type="entry name" value="RmlC-like cupins"/>
    <property type="match status" value="1"/>
</dbReference>
<dbReference type="Pfam" id="PF01381">
    <property type="entry name" value="HTH_3"/>
    <property type="match status" value="1"/>
</dbReference>
<protein>
    <recommendedName>
        <fullName evidence="4">HTH cro/C1-type domain-containing protein</fullName>
    </recommendedName>
</protein>
<dbReference type="PANTHER" id="PTHR46797">
    <property type="entry name" value="HTH-TYPE TRANSCRIPTIONAL REGULATOR"/>
    <property type="match status" value="1"/>
</dbReference>
<comment type="caution">
    <text evidence="5">The sequence shown here is derived from an EMBL/GenBank/DDBJ whole genome shotgun (WGS) entry which is preliminary data.</text>
</comment>
<dbReference type="SUPFAM" id="SSF47413">
    <property type="entry name" value="lambda repressor-like DNA-binding domains"/>
    <property type="match status" value="1"/>
</dbReference>
<evidence type="ECO:0000256" key="3">
    <source>
        <dbReference type="ARBA" id="ARBA00023163"/>
    </source>
</evidence>
<dbReference type="SMART" id="SM00530">
    <property type="entry name" value="HTH_XRE"/>
    <property type="match status" value="1"/>
</dbReference>
<evidence type="ECO:0000259" key="4">
    <source>
        <dbReference type="PROSITE" id="PS50943"/>
    </source>
</evidence>
<evidence type="ECO:0000313" key="5">
    <source>
        <dbReference type="EMBL" id="RMS63601.1"/>
    </source>
</evidence>
<evidence type="ECO:0000256" key="2">
    <source>
        <dbReference type="ARBA" id="ARBA00023125"/>
    </source>
</evidence>
<dbReference type="AlphaFoldDB" id="A0A3M5EPR3"/>
<name>A0A3M5EPR3_PSEAI</name>
<dbReference type="GO" id="GO:0005829">
    <property type="term" value="C:cytosol"/>
    <property type="evidence" value="ECO:0007669"/>
    <property type="project" value="TreeGrafter"/>
</dbReference>
<dbReference type="CDD" id="cd00093">
    <property type="entry name" value="HTH_XRE"/>
    <property type="match status" value="1"/>
</dbReference>
<dbReference type="InterPro" id="IPR011051">
    <property type="entry name" value="RmlC_Cupin_sf"/>
</dbReference>
<evidence type="ECO:0000256" key="1">
    <source>
        <dbReference type="ARBA" id="ARBA00023015"/>
    </source>
</evidence>
<gene>
    <name evidence="5" type="ORF">ALP65_02489</name>
</gene>
<dbReference type="InterPro" id="IPR050807">
    <property type="entry name" value="TransReg_Diox_bact_type"/>
</dbReference>
<dbReference type="Gene3D" id="2.60.120.10">
    <property type="entry name" value="Jelly Rolls"/>
    <property type="match status" value="1"/>
</dbReference>
<evidence type="ECO:0000313" key="6">
    <source>
        <dbReference type="Proteomes" id="UP000270834"/>
    </source>
</evidence>
<dbReference type="Proteomes" id="UP000270834">
    <property type="component" value="Unassembled WGS sequence"/>
</dbReference>
<dbReference type="Gene3D" id="1.10.260.40">
    <property type="entry name" value="lambda repressor-like DNA-binding domains"/>
    <property type="match status" value="1"/>
</dbReference>
<dbReference type="InterPro" id="IPR013096">
    <property type="entry name" value="Cupin_2"/>
</dbReference>
<organism evidence="5 6">
    <name type="scientific">Pseudomonas aeruginosa</name>
    <dbReference type="NCBI Taxonomy" id="287"/>
    <lineage>
        <taxon>Bacteria</taxon>
        <taxon>Pseudomonadati</taxon>
        <taxon>Pseudomonadota</taxon>
        <taxon>Gammaproteobacteria</taxon>
        <taxon>Pseudomonadales</taxon>
        <taxon>Pseudomonadaceae</taxon>
        <taxon>Pseudomonas</taxon>
    </lineage>
</organism>
<keyword evidence="3" id="KW-0804">Transcription</keyword>
<dbReference type="GO" id="GO:0003700">
    <property type="term" value="F:DNA-binding transcription factor activity"/>
    <property type="evidence" value="ECO:0007669"/>
    <property type="project" value="TreeGrafter"/>
</dbReference>
<dbReference type="InterPro" id="IPR014710">
    <property type="entry name" value="RmlC-like_jellyroll"/>
</dbReference>
<accession>A0A3M5EPR3</accession>